<feature type="transmembrane region" description="Helical" evidence="1">
    <location>
        <begin position="45"/>
        <end position="69"/>
    </location>
</feature>
<keyword evidence="1" id="KW-0472">Membrane</keyword>
<sequence length="115" mass="12835">MGSIKGFQISFLPFGLYCMLLWSLGNKCCGLNLSIACSETDVDGIFGVIPRINMSFIIIELLTGVLFSFGRNEWVMQDSEQPVGKSSISRPHVGGLFHNQMYSHFGNLIEIEKQK</sequence>
<name>A0A7J8RH25_GOSDV</name>
<keyword evidence="1" id="KW-1133">Transmembrane helix</keyword>
<reference evidence="2 3" key="1">
    <citation type="journal article" date="2019" name="Genome Biol. Evol.">
        <title>Insights into the evolution of the New World diploid cottons (Gossypium, subgenus Houzingenia) based on genome sequencing.</title>
        <authorList>
            <person name="Grover C.E."/>
            <person name="Arick M.A. 2nd"/>
            <person name="Thrash A."/>
            <person name="Conover J.L."/>
            <person name="Sanders W.S."/>
            <person name="Peterson D.G."/>
            <person name="Frelichowski J.E."/>
            <person name="Scheffler J.A."/>
            <person name="Scheffler B.E."/>
            <person name="Wendel J.F."/>
        </authorList>
    </citation>
    <scope>NUCLEOTIDE SEQUENCE [LARGE SCALE GENOMIC DNA]</scope>
    <source>
        <strain evidence="2">27</strain>
        <tissue evidence="2">Leaf</tissue>
    </source>
</reference>
<evidence type="ECO:0000256" key="1">
    <source>
        <dbReference type="SAM" id="Phobius"/>
    </source>
</evidence>
<keyword evidence="1" id="KW-0812">Transmembrane</keyword>
<evidence type="ECO:0000313" key="2">
    <source>
        <dbReference type="EMBL" id="MBA0613104.1"/>
    </source>
</evidence>
<accession>A0A7J8RH25</accession>
<keyword evidence="3" id="KW-1185">Reference proteome</keyword>
<evidence type="ECO:0000313" key="3">
    <source>
        <dbReference type="Proteomes" id="UP000593561"/>
    </source>
</evidence>
<organism evidence="2 3">
    <name type="scientific">Gossypium davidsonii</name>
    <name type="common">Davidson's cotton</name>
    <name type="synonym">Gossypium klotzschianum subsp. davidsonii</name>
    <dbReference type="NCBI Taxonomy" id="34287"/>
    <lineage>
        <taxon>Eukaryota</taxon>
        <taxon>Viridiplantae</taxon>
        <taxon>Streptophyta</taxon>
        <taxon>Embryophyta</taxon>
        <taxon>Tracheophyta</taxon>
        <taxon>Spermatophyta</taxon>
        <taxon>Magnoliopsida</taxon>
        <taxon>eudicotyledons</taxon>
        <taxon>Gunneridae</taxon>
        <taxon>Pentapetalae</taxon>
        <taxon>rosids</taxon>
        <taxon>malvids</taxon>
        <taxon>Malvales</taxon>
        <taxon>Malvaceae</taxon>
        <taxon>Malvoideae</taxon>
        <taxon>Gossypium</taxon>
    </lineage>
</organism>
<feature type="transmembrane region" description="Helical" evidence="1">
    <location>
        <begin position="7"/>
        <end position="25"/>
    </location>
</feature>
<dbReference type="AlphaFoldDB" id="A0A7J8RH25"/>
<proteinExistence type="predicted"/>
<comment type="caution">
    <text evidence="2">The sequence shown here is derived from an EMBL/GenBank/DDBJ whole genome shotgun (WGS) entry which is preliminary data.</text>
</comment>
<protein>
    <submittedName>
        <fullName evidence="2">Uncharacterized protein</fullName>
    </submittedName>
</protein>
<gene>
    <name evidence="2" type="ORF">Godav_013613</name>
</gene>
<dbReference type="EMBL" id="JABFAC010000005">
    <property type="protein sequence ID" value="MBA0613104.1"/>
    <property type="molecule type" value="Genomic_DNA"/>
</dbReference>
<dbReference type="Proteomes" id="UP000593561">
    <property type="component" value="Unassembled WGS sequence"/>
</dbReference>